<evidence type="ECO:0000259" key="1">
    <source>
        <dbReference type="Pfam" id="PF20700"/>
    </source>
</evidence>
<proteinExistence type="predicted"/>
<protein>
    <recommendedName>
        <fullName evidence="1">Mutator-like transposase domain-containing protein</fullName>
    </recommendedName>
</protein>
<comment type="caution">
    <text evidence="2">The sequence shown here is derived from an EMBL/GenBank/DDBJ whole genome shotgun (WGS) entry which is preliminary data.</text>
</comment>
<dbReference type="EMBL" id="CARXXK010001101">
    <property type="protein sequence ID" value="CAI6373579.1"/>
    <property type="molecule type" value="Genomic_DNA"/>
</dbReference>
<evidence type="ECO:0000313" key="2">
    <source>
        <dbReference type="EMBL" id="CAI6373579.1"/>
    </source>
</evidence>
<dbReference type="AlphaFoldDB" id="A0AAV0XY53"/>
<feature type="domain" description="Mutator-like transposase" evidence="1">
    <location>
        <begin position="49"/>
        <end position="204"/>
    </location>
</feature>
<gene>
    <name evidence="2" type="ORF">MEUPH1_LOCUS27308</name>
</gene>
<dbReference type="InterPro" id="IPR049012">
    <property type="entry name" value="Mutator_transp_dom"/>
</dbReference>
<name>A0AAV0XY53_9HEMI</name>
<dbReference type="Pfam" id="PF20700">
    <property type="entry name" value="Mutator"/>
    <property type="match status" value="1"/>
</dbReference>
<keyword evidence="3" id="KW-1185">Reference proteome</keyword>
<sequence length="204" mass="22762">MYDDLFGEQSTNIIAHSPILEPDDKSLPGLSFEITNTPETTTEEVCSLGRRIVDIFYIFEQIKKCIHEGGFGCTFMDMEFVREIRFGLRSQFQFTCKMCKINIKIESEKKVPETYLPVNLAAISGSISIGIGYSQLEEILASTDIPCMSSSTFLSGQEEIGDKIHCIAQEAMRLAGEEERRLAIDANELDIDGIHMCTVVADGQ</sequence>
<accession>A0AAV0XY53</accession>
<evidence type="ECO:0000313" key="3">
    <source>
        <dbReference type="Proteomes" id="UP001160148"/>
    </source>
</evidence>
<reference evidence="2 3" key="1">
    <citation type="submission" date="2023-01" db="EMBL/GenBank/DDBJ databases">
        <authorList>
            <person name="Whitehead M."/>
        </authorList>
    </citation>
    <scope>NUCLEOTIDE SEQUENCE [LARGE SCALE GENOMIC DNA]</scope>
</reference>
<organism evidence="2 3">
    <name type="scientific">Macrosiphum euphorbiae</name>
    <name type="common">potato aphid</name>
    <dbReference type="NCBI Taxonomy" id="13131"/>
    <lineage>
        <taxon>Eukaryota</taxon>
        <taxon>Metazoa</taxon>
        <taxon>Ecdysozoa</taxon>
        <taxon>Arthropoda</taxon>
        <taxon>Hexapoda</taxon>
        <taxon>Insecta</taxon>
        <taxon>Pterygota</taxon>
        <taxon>Neoptera</taxon>
        <taxon>Paraneoptera</taxon>
        <taxon>Hemiptera</taxon>
        <taxon>Sternorrhyncha</taxon>
        <taxon>Aphidomorpha</taxon>
        <taxon>Aphidoidea</taxon>
        <taxon>Aphididae</taxon>
        <taxon>Macrosiphini</taxon>
        <taxon>Macrosiphum</taxon>
    </lineage>
</organism>
<dbReference type="Proteomes" id="UP001160148">
    <property type="component" value="Unassembled WGS sequence"/>
</dbReference>